<evidence type="ECO:0000313" key="8">
    <source>
        <dbReference type="Proteomes" id="UP000239899"/>
    </source>
</evidence>
<evidence type="ECO:0000256" key="5">
    <source>
        <dbReference type="ARBA" id="ARBA00042266"/>
    </source>
</evidence>
<proteinExistence type="inferred from homology"/>
<accession>A0A2P6TCI5</accession>
<comment type="caution">
    <text evidence="7">The sequence shown here is derived from an EMBL/GenBank/DDBJ whole genome shotgun (WGS) entry which is preliminary data.</text>
</comment>
<organism evidence="7 8">
    <name type="scientific">Chlorella sorokiniana</name>
    <name type="common">Freshwater green alga</name>
    <dbReference type="NCBI Taxonomy" id="3076"/>
    <lineage>
        <taxon>Eukaryota</taxon>
        <taxon>Viridiplantae</taxon>
        <taxon>Chlorophyta</taxon>
        <taxon>core chlorophytes</taxon>
        <taxon>Trebouxiophyceae</taxon>
        <taxon>Chlorellales</taxon>
        <taxon>Chlorellaceae</taxon>
        <taxon>Chlorella clade</taxon>
        <taxon>Chlorella</taxon>
    </lineage>
</organism>
<keyword evidence="1 7" id="KW-0489">Methyltransferase</keyword>
<evidence type="ECO:0000256" key="3">
    <source>
        <dbReference type="ARBA" id="ARBA00037932"/>
    </source>
</evidence>
<dbReference type="PANTHER" id="PTHR43648">
    <property type="entry name" value="ELECTRON TRANSFER FLAVOPROTEIN BETA SUBUNIT LYSINE METHYLTRANSFERASE"/>
    <property type="match status" value="1"/>
</dbReference>
<keyword evidence="8" id="KW-1185">Reference proteome</keyword>
<dbReference type="EMBL" id="LHPG02000024">
    <property type="protein sequence ID" value="PRW20361.1"/>
    <property type="molecule type" value="Genomic_DNA"/>
</dbReference>
<dbReference type="GO" id="GO:0032259">
    <property type="term" value="P:methylation"/>
    <property type="evidence" value="ECO:0007669"/>
    <property type="project" value="UniProtKB-KW"/>
</dbReference>
<keyword evidence="2" id="KW-0808">Transferase</keyword>
<dbReference type="OrthoDB" id="419617at2759"/>
<dbReference type="Gene3D" id="3.40.50.150">
    <property type="entry name" value="Vaccinia Virus protein VP39"/>
    <property type="match status" value="1"/>
</dbReference>
<dbReference type="SUPFAM" id="SSF53335">
    <property type="entry name" value="S-adenosyl-L-methionine-dependent methyltransferases"/>
    <property type="match status" value="1"/>
</dbReference>
<evidence type="ECO:0000313" key="7">
    <source>
        <dbReference type="EMBL" id="PRW20361.1"/>
    </source>
</evidence>
<dbReference type="Proteomes" id="UP000239899">
    <property type="component" value="Unassembled WGS sequence"/>
</dbReference>
<protein>
    <recommendedName>
        <fullName evidence="5">ETFB lysine methyltransferase</fullName>
    </recommendedName>
    <alternativeName>
        <fullName evidence="4">Protein N-lysine methyltransferase METTL20</fullName>
    </alternativeName>
</protein>
<comment type="similarity">
    <text evidence="3">Belongs to the methyltransferase superfamily. ETFBKMT family.</text>
</comment>
<feature type="region of interest" description="Disordered" evidence="6">
    <location>
        <begin position="33"/>
        <end position="59"/>
    </location>
</feature>
<evidence type="ECO:0000256" key="2">
    <source>
        <dbReference type="ARBA" id="ARBA00022679"/>
    </source>
</evidence>
<dbReference type="InterPro" id="IPR050078">
    <property type="entry name" value="Ribosomal_L11_MeTrfase_PrmA"/>
</dbReference>
<dbReference type="Pfam" id="PF06325">
    <property type="entry name" value="PrmA"/>
    <property type="match status" value="2"/>
</dbReference>
<reference evidence="7 8" key="1">
    <citation type="journal article" date="2018" name="Plant J.">
        <title>Genome sequences of Chlorella sorokiniana UTEX 1602 and Micractinium conductrix SAG 241.80: implications to maltose excretion by a green alga.</title>
        <authorList>
            <person name="Arriola M.B."/>
            <person name="Velmurugan N."/>
            <person name="Zhang Y."/>
            <person name="Plunkett M.H."/>
            <person name="Hondzo H."/>
            <person name="Barney B.M."/>
        </authorList>
    </citation>
    <scope>NUCLEOTIDE SEQUENCE [LARGE SCALE GENOMIC DNA]</scope>
    <source>
        <strain evidence="8">UTEX 1602</strain>
    </source>
</reference>
<sequence>MPSSVAKFFSRLGSLLTSCFRSTPDAVRTGWVPGRRQQQQRQQLGIRARAASSESGGSMAGEVCSLKCCLLDVPGGVAEEVAEVLLAYGAQSVAVEEYRPDGAHEQEIFADEHAEGRVWDRCTVVAYFPPEEVGAAGLLETTAADFGLSHQHVTVEAVRTQDWEQSIKTWEQSLQECGLLVPGYPHFLPVMPLGWEQGLRDSYQPAQVGEGLWIVPVWSQPPDQAATNIRLEPGLAFGTGDHPTTRLCLRWLQALQQRGALQGAAVMDYGTGSGVLAVAALLMGATRAVGTDIEPLAVKATQSNAALNSVAERLDAYTCAASLEQQEPLAAAGVPEQQRQFEVTVANILQGPLVALAPRLAGYTKPGGLLGLSGILQEQTPAVLEAYGPFFEGFEVQTEDRWALVTAVRKQQ</sequence>
<dbReference type="AlphaFoldDB" id="A0A2P6TCI5"/>
<evidence type="ECO:0000256" key="6">
    <source>
        <dbReference type="SAM" id="MobiDB-lite"/>
    </source>
</evidence>
<dbReference type="InterPro" id="IPR029063">
    <property type="entry name" value="SAM-dependent_MTases_sf"/>
</dbReference>
<name>A0A2P6TCI5_CHLSO</name>
<dbReference type="GO" id="GO:0016279">
    <property type="term" value="F:protein-lysine N-methyltransferase activity"/>
    <property type="evidence" value="ECO:0007669"/>
    <property type="project" value="TreeGrafter"/>
</dbReference>
<feature type="compositionally biased region" description="Low complexity" evidence="6">
    <location>
        <begin position="35"/>
        <end position="59"/>
    </location>
</feature>
<evidence type="ECO:0000256" key="1">
    <source>
        <dbReference type="ARBA" id="ARBA00022603"/>
    </source>
</evidence>
<evidence type="ECO:0000256" key="4">
    <source>
        <dbReference type="ARBA" id="ARBA00041867"/>
    </source>
</evidence>
<dbReference type="STRING" id="3076.A0A2P6TCI5"/>
<gene>
    <name evidence="7" type="ORF">C2E21_9021</name>
</gene>
<dbReference type="PANTHER" id="PTHR43648:SF1">
    <property type="entry name" value="ELECTRON TRANSFER FLAVOPROTEIN BETA SUBUNIT LYSINE METHYLTRANSFERASE"/>
    <property type="match status" value="1"/>
</dbReference>